<organism evidence="3">
    <name type="scientific">freshwater metagenome</name>
    <dbReference type="NCBI Taxonomy" id="449393"/>
    <lineage>
        <taxon>unclassified sequences</taxon>
        <taxon>metagenomes</taxon>
        <taxon>ecological metagenomes</taxon>
    </lineage>
</organism>
<sequence length="49" mass="5750">MIKIIALFFSLALLSYFIYRTSRRGISKRYERKPENPWSALSEGIDPTI</sequence>
<evidence type="ECO:0000313" key="7">
    <source>
        <dbReference type="EMBL" id="CAB4964381.1"/>
    </source>
</evidence>
<evidence type="ECO:0000313" key="5">
    <source>
        <dbReference type="EMBL" id="CAB4837150.1"/>
    </source>
</evidence>
<evidence type="ECO:0000313" key="3">
    <source>
        <dbReference type="EMBL" id="CAB4707736.1"/>
    </source>
</evidence>
<evidence type="ECO:0000313" key="6">
    <source>
        <dbReference type="EMBL" id="CAB4895852.1"/>
    </source>
</evidence>
<evidence type="ECO:0000313" key="4">
    <source>
        <dbReference type="EMBL" id="CAB4820643.1"/>
    </source>
</evidence>
<protein>
    <submittedName>
        <fullName evidence="3">Unannotated protein</fullName>
    </submittedName>
</protein>
<dbReference type="EMBL" id="CAFBNU010000005">
    <property type="protein sequence ID" value="CAB4964381.1"/>
    <property type="molecule type" value="Genomic_DNA"/>
</dbReference>
<evidence type="ECO:0000256" key="1">
    <source>
        <dbReference type="SAM" id="MobiDB-lite"/>
    </source>
</evidence>
<proteinExistence type="predicted"/>
<name>A0A6J6QAK6_9ZZZZ</name>
<evidence type="ECO:0000313" key="2">
    <source>
        <dbReference type="EMBL" id="CAB4677189.1"/>
    </source>
</evidence>
<feature type="region of interest" description="Disordered" evidence="1">
    <location>
        <begin position="26"/>
        <end position="49"/>
    </location>
</feature>
<dbReference type="EMBL" id="CAFAHD010000008">
    <property type="protein sequence ID" value="CAB4837150.1"/>
    <property type="molecule type" value="Genomic_DNA"/>
</dbReference>
<dbReference type="EMBL" id="CAEZXD010000019">
    <property type="protein sequence ID" value="CAB4677189.1"/>
    <property type="molecule type" value="Genomic_DNA"/>
</dbReference>
<dbReference type="EMBL" id="CAFAAZ010000005">
    <property type="protein sequence ID" value="CAB4820643.1"/>
    <property type="molecule type" value="Genomic_DNA"/>
</dbReference>
<gene>
    <name evidence="2" type="ORF">UFOPK2343_00811</name>
    <name evidence="3" type="ORF">UFOPK2652_00591</name>
    <name evidence="4" type="ORF">UFOPK3128_00763</name>
    <name evidence="5" type="ORF">UFOPK3227_00160</name>
    <name evidence="6" type="ORF">UFOPK3511_00746</name>
    <name evidence="7" type="ORF">UFOPK3880_00671</name>
    <name evidence="8" type="ORF">UFOPK4146_00599</name>
</gene>
<dbReference type="EMBL" id="CAEZYD010000006">
    <property type="protein sequence ID" value="CAB4707736.1"/>
    <property type="molecule type" value="Genomic_DNA"/>
</dbReference>
<dbReference type="AlphaFoldDB" id="A0A6J6QAK6"/>
<reference evidence="3" key="1">
    <citation type="submission" date="2020-05" db="EMBL/GenBank/DDBJ databases">
        <authorList>
            <person name="Chiriac C."/>
            <person name="Salcher M."/>
            <person name="Ghai R."/>
            <person name="Kavagutti S V."/>
        </authorList>
    </citation>
    <scope>NUCLEOTIDE SEQUENCE</scope>
</reference>
<dbReference type="EMBL" id="CAFBPT010000003">
    <property type="protein sequence ID" value="CAB5026641.1"/>
    <property type="molecule type" value="Genomic_DNA"/>
</dbReference>
<evidence type="ECO:0000313" key="8">
    <source>
        <dbReference type="EMBL" id="CAB5026641.1"/>
    </source>
</evidence>
<accession>A0A6J6QAK6</accession>
<dbReference type="EMBL" id="CAFBMA010000005">
    <property type="protein sequence ID" value="CAB4895852.1"/>
    <property type="molecule type" value="Genomic_DNA"/>
</dbReference>